<reference evidence="7 8" key="2">
    <citation type="journal article" date="2014" name="Int. J. Syst. Evol. Microbiol.">
        <title>Methanobacterium paludis sp. nov. and a novel strain of Methanobacterium lacus isolated from northern peatlands.</title>
        <authorList>
            <person name="Cadillo-Quiroz H."/>
            <person name="Brauer S.L."/>
            <person name="Goodson N."/>
            <person name="Yavitt J.B."/>
            <person name="Zinder S.H."/>
        </authorList>
    </citation>
    <scope>NUCLEOTIDE SEQUENCE [LARGE SCALE GENOMIC DNA]</scope>
    <source>
        <strain evidence="7 8">AL-21</strain>
    </source>
</reference>
<dbReference type="GeneID" id="10277888"/>
<evidence type="ECO:0000256" key="4">
    <source>
        <dbReference type="ARBA" id="ARBA00022643"/>
    </source>
</evidence>
<dbReference type="KEGG" id="mel:Metbo_1437"/>
<dbReference type="SUPFAM" id="SSF52218">
    <property type="entry name" value="Flavoproteins"/>
    <property type="match status" value="1"/>
</dbReference>
<dbReference type="InterPro" id="IPR029039">
    <property type="entry name" value="Flavoprotein-like_sf"/>
</dbReference>
<keyword evidence="3" id="KW-0285">Flavoprotein</keyword>
<gene>
    <name evidence="7" type="ordered locus">Metbo_1437</name>
</gene>
<name>F0T849_METLA</name>
<evidence type="ECO:0000259" key="6">
    <source>
        <dbReference type="Pfam" id="PF03358"/>
    </source>
</evidence>
<keyword evidence="4" id="KW-0288">FMN</keyword>
<evidence type="ECO:0000313" key="7">
    <source>
        <dbReference type="EMBL" id="ADZ09675.1"/>
    </source>
</evidence>
<dbReference type="Gene3D" id="3.40.50.360">
    <property type="match status" value="1"/>
</dbReference>
<feature type="domain" description="NADPH-dependent FMN reductase-like" evidence="6">
    <location>
        <begin position="1"/>
        <end position="106"/>
    </location>
</feature>
<comment type="similarity">
    <text evidence="5">Belongs to the SsuE family. Isf subfamily.</text>
</comment>
<proteinExistence type="inferred from homology"/>
<organism evidence="7 8">
    <name type="scientific">Methanobacterium lacus (strain AL-21)</name>
    <dbReference type="NCBI Taxonomy" id="877455"/>
    <lineage>
        <taxon>Archaea</taxon>
        <taxon>Methanobacteriati</taxon>
        <taxon>Methanobacteriota</taxon>
        <taxon>Methanomada group</taxon>
        <taxon>Methanobacteria</taxon>
        <taxon>Methanobacteriales</taxon>
        <taxon>Methanobacteriaceae</taxon>
        <taxon>Methanobacterium</taxon>
    </lineage>
</organism>
<protein>
    <submittedName>
        <fullName evidence="7">NADPH-dependent FMN reductase</fullName>
    </submittedName>
</protein>
<reference evidence="8" key="1">
    <citation type="submission" date="2011-02" db="EMBL/GenBank/DDBJ databases">
        <title>Complete sequence of Methanobacterium sp. AL-21.</title>
        <authorList>
            <consortium name="US DOE Joint Genome Institute"/>
            <person name="Lucas S."/>
            <person name="Copeland A."/>
            <person name="Lapidus A."/>
            <person name="Cheng J.-F."/>
            <person name="Goodwin L."/>
            <person name="Pitluck S."/>
            <person name="Chertkov O."/>
            <person name="Detter J.C."/>
            <person name="Han C."/>
            <person name="Tapia R."/>
            <person name="Land M."/>
            <person name="Hauser L."/>
            <person name="Kyrpides N."/>
            <person name="Ivanova N."/>
            <person name="Mikhailova N."/>
            <person name="Pagani I."/>
            <person name="Cadillo-Quiroz H."/>
            <person name="Imachi H."/>
            <person name="Zinder S."/>
            <person name="Liu W."/>
            <person name="Woyke T."/>
        </authorList>
    </citation>
    <scope>NUCLEOTIDE SEQUENCE [LARGE SCALE GENOMIC DNA]</scope>
    <source>
        <strain evidence="8">AL-21</strain>
    </source>
</reference>
<dbReference type="PANTHER" id="PTHR43278:SF2">
    <property type="entry name" value="IRON-SULFUR FLAVOPROTEIN"/>
    <property type="match status" value="1"/>
</dbReference>
<dbReference type="EMBL" id="CP002551">
    <property type="protein sequence ID" value="ADZ09675.1"/>
    <property type="molecule type" value="Genomic_DNA"/>
</dbReference>
<dbReference type="OrthoDB" id="9059at2157"/>
<keyword evidence="8" id="KW-1185">Reference proteome</keyword>
<comment type="cofactor">
    <cofactor evidence="2">
        <name>[4Fe-4S] cluster</name>
        <dbReference type="ChEBI" id="CHEBI:49883"/>
    </cofactor>
</comment>
<evidence type="ECO:0000256" key="1">
    <source>
        <dbReference type="ARBA" id="ARBA00001917"/>
    </source>
</evidence>
<accession>F0T849</accession>
<sequence>MKIIGINGSPRKEWNTAELIKKALEGAKSEGAETELIHLYDLEYKGCKSCFACKTKGSKSYGRCNVKDDLTAVFEMIEAADALILGSPIYFGVVTGEMRSFMERMIFPCFTYTTPPKSLFPKQISSAFLYTMNIPEEMIEDYGYKMQFESNKQLLTLLFGSSEALMSYDTYQFKDYSKVVADRFDPEHKAKHRDKQFPVDKEAAFNLGIRMAKK</sequence>
<dbReference type="Pfam" id="PF03358">
    <property type="entry name" value="FMN_red"/>
    <property type="match status" value="1"/>
</dbReference>
<dbReference type="RefSeq" id="WP_013645026.1">
    <property type="nucleotide sequence ID" value="NC_015216.1"/>
</dbReference>
<dbReference type="Proteomes" id="UP000007490">
    <property type="component" value="Chromosome"/>
</dbReference>
<evidence type="ECO:0000256" key="2">
    <source>
        <dbReference type="ARBA" id="ARBA00001966"/>
    </source>
</evidence>
<dbReference type="AlphaFoldDB" id="F0T849"/>
<evidence type="ECO:0000256" key="5">
    <source>
        <dbReference type="ARBA" id="ARBA00038292"/>
    </source>
</evidence>
<dbReference type="eggNOG" id="arCOG02575">
    <property type="taxonomic scope" value="Archaea"/>
</dbReference>
<comment type="cofactor">
    <cofactor evidence="1">
        <name>FMN</name>
        <dbReference type="ChEBI" id="CHEBI:58210"/>
    </cofactor>
</comment>
<evidence type="ECO:0000313" key="8">
    <source>
        <dbReference type="Proteomes" id="UP000007490"/>
    </source>
</evidence>
<dbReference type="HOGENOM" id="CLU_050993_2_0_2"/>
<dbReference type="InterPro" id="IPR005025">
    <property type="entry name" value="FMN_Rdtase-like_dom"/>
</dbReference>
<dbReference type="PANTHER" id="PTHR43278">
    <property type="entry name" value="NAD(P)H-DEPENDENT FMN-CONTAINING OXIDOREDUCTASE YWQN-RELATED"/>
    <property type="match status" value="1"/>
</dbReference>
<dbReference type="InterPro" id="IPR051796">
    <property type="entry name" value="ISF_SsuE-like"/>
</dbReference>
<dbReference type="GO" id="GO:0016491">
    <property type="term" value="F:oxidoreductase activity"/>
    <property type="evidence" value="ECO:0007669"/>
    <property type="project" value="InterPro"/>
</dbReference>
<evidence type="ECO:0000256" key="3">
    <source>
        <dbReference type="ARBA" id="ARBA00022630"/>
    </source>
</evidence>
<dbReference type="STRING" id="877455.Metbo_1437"/>